<dbReference type="InterPro" id="IPR001279">
    <property type="entry name" value="Metallo-B-lactamas"/>
</dbReference>
<dbReference type="Proteomes" id="UP000244173">
    <property type="component" value="Chromosome"/>
</dbReference>
<dbReference type="InterPro" id="IPR036866">
    <property type="entry name" value="RibonucZ/Hydroxyglut_hydro"/>
</dbReference>
<evidence type="ECO:0000313" key="4">
    <source>
        <dbReference type="EMBL" id="AVY95443.1"/>
    </source>
</evidence>
<organism evidence="4 5">
    <name type="scientific">Microvirgula aerodenitrificans</name>
    <dbReference type="NCBI Taxonomy" id="57480"/>
    <lineage>
        <taxon>Bacteria</taxon>
        <taxon>Pseudomonadati</taxon>
        <taxon>Pseudomonadota</taxon>
        <taxon>Betaproteobacteria</taxon>
        <taxon>Neisseriales</taxon>
        <taxon>Aquaspirillaceae</taxon>
        <taxon>Microvirgula</taxon>
    </lineage>
</organism>
<gene>
    <name evidence="4" type="ORF">DAI18_16355</name>
</gene>
<dbReference type="CDD" id="cd16295">
    <property type="entry name" value="TTHA0252-CPSF-like_MBL-fold"/>
    <property type="match status" value="1"/>
</dbReference>
<dbReference type="SMART" id="SM01027">
    <property type="entry name" value="Beta-Casp"/>
    <property type="match status" value="1"/>
</dbReference>
<dbReference type="Pfam" id="PF10996">
    <property type="entry name" value="Beta-Casp"/>
    <property type="match status" value="1"/>
</dbReference>
<keyword evidence="5" id="KW-1185">Reference proteome</keyword>
<dbReference type="InterPro" id="IPR022712">
    <property type="entry name" value="Beta_Casp"/>
</dbReference>
<dbReference type="AlphaFoldDB" id="A0A2S0PDN9"/>
<keyword evidence="1 4" id="KW-0378">Hydrolase</keyword>
<dbReference type="KEGG" id="maer:DAI18_16355"/>
<dbReference type="STRING" id="1122240.GCA_000620105_03594"/>
<feature type="domain" description="Metallo-beta-lactamase" evidence="2">
    <location>
        <begin position="15"/>
        <end position="251"/>
    </location>
</feature>
<evidence type="ECO:0000259" key="3">
    <source>
        <dbReference type="SMART" id="SM01027"/>
    </source>
</evidence>
<sequence length="354" mass="38728">MSMQLRFLGAAGQVTGSAHLLEIGDKRILIDCGMYQERAFLERNWASFPVPPSSIDAVLLTHAHLDHCGLLPKLVRDGFSGKIWATAPTLRLASLVMTDIARIQAEDAGIKQARHAREGRQGEHDGELLYTGYDVRRTEAHFREARFGEPLSPVDGVSVRFLLAGHILGAALLEVTARDAGKTRKLVFSGDLGRRDMPIVPDPAVLHEADYIVLETTYGDRDHPDEDTEAVLADIVNDTVDRGGNLVVPSFAIERAQQLLLHFSHLLGSGRIPPLRVYLDSPMAIDATAIYRRMLTFVDGPAREMLRGREWRDTRRLIETVRSPVASRALDAIHGTAVLIAGSGMCTGGASSST</sequence>
<dbReference type="GO" id="GO:0016787">
    <property type="term" value="F:hydrolase activity"/>
    <property type="evidence" value="ECO:0007669"/>
    <property type="project" value="UniProtKB-KW"/>
</dbReference>
<dbReference type="Gene3D" id="3.60.15.10">
    <property type="entry name" value="Ribonuclease Z/Hydroxyacylglutathione hydrolase-like"/>
    <property type="match status" value="1"/>
</dbReference>
<dbReference type="InterPro" id="IPR050698">
    <property type="entry name" value="MBL"/>
</dbReference>
<dbReference type="Pfam" id="PF00753">
    <property type="entry name" value="Lactamase_B"/>
    <property type="match status" value="1"/>
</dbReference>
<dbReference type="Gene3D" id="3.40.50.10890">
    <property type="match status" value="1"/>
</dbReference>
<evidence type="ECO:0000313" key="5">
    <source>
        <dbReference type="Proteomes" id="UP000244173"/>
    </source>
</evidence>
<dbReference type="GO" id="GO:0004521">
    <property type="term" value="F:RNA endonuclease activity"/>
    <property type="evidence" value="ECO:0007669"/>
    <property type="project" value="TreeGrafter"/>
</dbReference>
<evidence type="ECO:0000256" key="1">
    <source>
        <dbReference type="ARBA" id="ARBA00022801"/>
    </source>
</evidence>
<name>A0A2S0PDN9_9NEIS</name>
<dbReference type="EMBL" id="CP028519">
    <property type="protein sequence ID" value="AVY95443.1"/>
    <property type="molecule type" value="Genomic_DNA"/>
</dbReference>
<dbReference type="SMART" id="SM00849">
    <property type="entry name" value="Lactamase_B"/>
    <property type="match status" value="1"/>
</dbReference>
<dbReference type="SUPFAM" id="SSF56281">
    <property type="entry name" value="Metallo-hydrolase/oxidoreductase"/>
    <property type="match status" value="1"/>
</dbReference>
<evidence type="ECO:0000259" key="2">
    <source>
        <dbReference type="SMART" id="SM00849"/>
    </source>
</evidence>
<accession>A0A2S0PDN9</accession>
<dbReference type="PANTHER" id="PTHR11203:SF37">
    <property type="entry name" value="INTEGRATOR COMPLEX SUBUNIT 11"/>
    <property type="match status" value="1"/>
</dbReference>
<proteinExistence type="predicted"/>
<dbReference type="OrthoDB" id="9803916at2"/>
<dbReference type="PANTHER" id="PTHR11203">
    <property type="entry name" value="CLEAVAGE AND POLYADENYLATION SPECIFICITY FACTOR FAMILY MEMBER"/>
    <property type="match status" value="1"/>
</dbReference>
<protein>
    <submittedName>
        <fullName evidence="4">MBL fold hydrolase</fullName>
    </submittedName>
</protein>
<reference evidence="4 5" key="1">
    <citation type="submission" date="2018-04" db="EMBL/GenBank/DDBJ databases">
        <title>Denitrifier Microvirgula.</title>
        <authorList>
            <person name="Anderson E."/>
            <person name="Jang J."/>
            <person name="Ishii S."/>
        </authorList>
    </citation>
    <scope>NUCLEOTIDE SEQUENCE [LARGE SCALE GENOMIC DNA]</scope>
    <source>
        <strain evidence="4 5">BE2.4</strain>
    </source>
</reference>
<feature type="domain" description="Beta-Casp" evidence="3">
    <location>
        <begin position="256"/>
        <end position="354"/>
    </location>
</feature>